<dbReference type="SMART" id="SM00347">
    <property type="entry name" value="HTH_MARR"/>
    <property type="match status" value="1"/>
</dbReference>
<keyword evidence="2 5" id="KW-0238">DNA-binding</keyword>
<evidence type="ECO:0000256" key="3">
    <source>
        <dbReference type="ARBA" id="ARBA00023163"/>
    </source>
</evidence>
<comment type="caution">
    <text evidence="5">The sequence shown here is derived from an EMBL/GenBank/DDBJ whole genome shotgun (WGS) entry which is preliminary data.</text>
</comment>
<keyword evidence="1" id="KW-0805">Transcription regulation</keyword>
<dbReference type="Gene3D" id="1.10.10.10">
    <property type="entry name" value="Winged helix-like DNA-binding domain superfamily/Winged helix DNA-binding domain"/>
    <property type="match status" value="1"/>
</dbReference>
<dbReference type="PANTHER" id="PTHR42756:SF1">
    <property type="entry name" value="TRANSCRIPTIONAL REPRESSOR OF EMRAB OPERON"/>
    <property type="match status" value="1"/>
</dbReference>
<dbReference type="PROSITE" id="PS50995">
    <property type="entry name" value="HTH_MARR_2"/>
    <property type="match status" value="1"/>
</dbReference>
<dbReference type="InterPro" id="IPR000835">
    <property type="entry name" value="HTH_MarR-typ"/>
</dbReference>
<evidence type="ECO:0000256" key="2">
    <source>
        <dbReference type="ARBA" id="ARBA00023125"/>
    </source>
</evidence>
<dbReference type="GO" id="GO:0003677">
    <property type="term" value="F:DNA binding"/>
    <property type="evidence" value="ECO:0007669"/>
    <property type="project" value="UniProtKB-KW"/>
</dbReference>
<protein>
    <submittedName>
        <fullName evidence="5">DNA-binding MarR family transcriptional regulator</fullName>
    </submittedName>
</protein>
<evidence type="ECO:0000256" key="1">
    <source>
        <dbReference type="ARBA" id="ARBA00023015"/>
    </source>
</evidence>
<evidence type="ECO:0000313" key="5">
    <source>
        <dbReference type="EMBL" id="NYF79484.1"/>
    </source>
</evidence>
<gene>
    <name evidence="5" type="ORF">HDF17_001771</name>
</gene>
<sequence>MERKTTENLQDGRGLARQRMKRILLHFRSRLDEELRPQGVTMAQLQLLYAIQSSPGSSGAQLARGCYVTPQTAQALIRRLEEDGWIERRKGNGNDRILAASLTAAGEELLQTAETIMKGTEAMLWHEIPDDDIEELNRLLGLCLKNIVEE</sequence>
<dbReference type="AlphaFoldDB" id="A0A7Y9PGU0"/>
<dbReference type="Pfam" id="PF12802">
    <property type="entry name" value="MarR_2"/>
    <property type="match status" value="1"/>
</dbReference>
<reference evidence="5 6" key="1">
    <citation type="submission" date="2020-07" db="EMBL/GenBank/DDBJ databases">
        <title>Genomic Encyclopedia of Type Strains, Phase IV (KMG-V): Genome sequencing to study the core and pangenomes of soil and plant-associated prokaryotes.</title>
        <authorList>
            <person name="Whitman W."/>
        </authorList>
    </citation>
    <scope>NUCLEOTIDE SEQUENCE [LARGE SCALE GENOMIC DNA]</scope>
    <source>
        <strain evidence="5 6">X4EP2</strain>
    </source>
</reference>
<dbReference type="SUPFAM" id="SSF46785">
    <property type="entry name" value="Winged helix' DNA-binding domain"/>
    <property type="match status" value="1"/>
</dbReference>
<dbReference type="EMBL" id="JACCCW010000001">
    <property type="protein sequence ID" value="NYF79484.1"/>
    <property type="molecule type" value="Genomic_DNA"/>
</dbReference>
<dbReference type="GO" id="GO:0003700">
    <property type="term" value="F:DNA-binding transcription factor activity"/>
    <property type="evidence" value="ECO:0007669"/>
    <property type="project" value="InterPro"/>
</dbReference>
<evidence type="ECO:0000259" key="4">
    <source>
        <dbReference type="PROSITE" id="PS50995"/>
    </source>
</evidence>
<dbReference type="InterPro" id="IPR036390">
    <property type="entry name" value="WH_DNA-bd_sf"/>
</dbReference>
<dbReference type="Proteomes" id="UP000589520">
    <property type="component" value="Unassembled WGS sequence"/>
</dbReference>
<organism evidence="5 6">
    <name type="scientific">Granulicella arctica</name>
    <dbReference type="NCBI Taxonomy" id="940613"/>
    <lineage>
        <taxon>Bacteria</taxon>
        <taxon>Pseudomonadati</taxon>
        <taxon>Acidobacteriota</taxon>
        <taxon>Terriglobia</taxon>
        <taxon>Terriglobales</taxon>
        <taxon>Acidobacteriaceae</taxon>
        <taxon>Granulicella</taxon>
    </lineage>
</organism>
<keyword evidence="3" id="KW-0804">Transcription</keyword>
<dbReference type="InterPro" id="IPR036388">
    <property type="entry name" value="WH-like_DNA-bd_sf"/>
</dbReference>
<evidence type="ECO:0000313" key="6">
    <source>
        <dbReference type="Proteomes" id="UP000589520"/>
    </source>
</evidence>
<proteinExistence type="predicted"/>
<dbReference type="PANTHER" id="PTHR42756">
    <property type="entry name" value="TRANSCRIPTIONAL REGULATOR, MARR"/>
    <property type="match status" value="1"/>
</dbReference>
<dbReference type="RefSeq" id="WP_179489797.1">
    <property type="nucleotide sequence ID" value="NZ_JACCCW010000001.1"/>
</dbReference>
<accession>A0A7Y9PGU0</accession>
<feature type="domain" description="HTH marR-type" evidence="4">
    <location>
        <begin position="17"/>
        <end position="145"/>
    </location>
</feature>
<name>A0A7Y9PGU0_9BACT</name>
<keyword evidence="6" id="KW-1185">Reference proteome</keyword>